<name>A0A1L1PPR2_HYDIT</name>
<dbReference type="InterPro" id="IPR003646">
    <property type="entry name" value="SH3-like_bac-type"/>
</dbReference>
<sequence precursor="true">MPVTTVARSLFRGLFALSLGVAAISANAQNMVSISGSTVNMRDGPGLKSTVLWELRRGFPLQVTERRGDWLAVKDFEGDTGWVARSLTSDEPHHIVTSKILNVRSGPGTNNEVVTQAQYGELLKTLEKRDDWVRVERETGESGWVAERLVWGW</sequence>
<dbReference type="EMBL" id="CCAE010000031">
    <property type="protein sequence ID" value="CDN88907.1"/>
    <property type="molecule type" value="Genomic_DNA"/>
</dbReference>
<dbReference type="AlphaFoldDB" id="A0A1L1PPR2"/>
<gene>
    <name evidence="3" type="ORF">BN948_03344</name>
</gene>
<dbReference type="InterPro" id="IPR052354">
    <property type="entry name" value="Cell_Wall_Dynamics_Protein"/>
</dbReference>
<proteinExistence type="predicted"/>
<dbReference type="PROSITE" id="PS51781">
    <property type="entry name" value="SH3B"/>
    <property type="match status" value="1"/>
</dbReference>
<dbReference type="Gene3D" id="2.30.30.40">
    <property type="entry name" value="SH3 Domains"/>
    <property type="match status" value="2"/>
</dbReference>
<feature type="signal peptide" evidence="1">
    <location>
        <begin position="1"/>
        <end position="28"/>
    </location>
</feature>
<keyword evidence="1" id="KW-0732">Signal</keyword>
<evidence type="ECO:0000256" key="1">
    <source>
        <dbReference type="SAM" id="SignalP"/>
    </source>
</evidence>
<feature type="domain" description="SH3b" evidence="2">
    <location>
        <begin position="91"/>
        <end position="153"/>
    </location>
</feature>
<dbReference type="Pfam" id="PF08239">
    <property type="entry name" value="SH3_3"/>
    <property type="match status" value="1"/>
</dbReference>
<evidence type="ECO:0000313" key="4">
    <source>
        <dbReference type="Proteomes" id="UP000028878"/>
    </source>
</evidence>
<dbReference type="PANTHER" id="PTHR34408">
    <property type="entry name" value="FAMILY PROTEIN, PUTATIVE-RELATED"/>
    <property type="match status" value="1"/>
</dbReference>
<dbReference type="PANTHER" id="PTHR34408:SF1">
    <property type="entry name" value="GLYCOSYL HYDROLASE FAMILY 19 DOMAIN-CONTAINING PROTEIN HI_1415"/>
    <property type="match status" value="1"/>
</dbReference>
<organism evidence="3 4">
    <name type="scientific">Hydrogenophaga intermedia</name>
    <dbReference type="NCBI Taxonomy" id="65786"/>
    <lineage>
        <taxon>Bacteria</taxon>
        <taxon>Pseudomonadati</taxon>
        <taxon>Pseudomonadota</taxon>
        <taxon>Betaproteobacteria</taxon>
        <taxon>Burkholderiales</taxon>
        <taxon>Comamonadaceae</taxon>
        <taxon>Hydrogenophaga</taxon>
    </lineage>
</organism>
<accession>A0A1L1PPR2</accession>
<feature type="chain" id="PRO_5009681703" evidence="1">
    <location>
        <begin position="29"/>
        <end position="153"/>
    </location>
</feature>
<dbReference type="Proteomes" id="UP000028878">
    <property type="component" value="Unassembled WGS sequence"/>
</dbReference>
<dbReference type="RefSeq" id="WP_009518334.1">
    <property type="nucleotide sequence ID" value="NZ_CCAE010000031.1"/>
</dbReference>
<dbReference type="InterPro" id="IPR010466">
    <property type="entry name" value="DUF1058"/>
</dbReference>
<dbReference type="Pfam" id="PF06347">
    <property type="entry name" value="SH3_4"/>
    <property type="match status" value="1"/>
</dbReference>
<dbReference type="SMART" id="SM00287">
    <property type="entry name" value="SH3b"/>
    <property type="match status" value="2"/>
</dbReference>
<evidence type="ECO:0000259" key="2">
    <source>
        <dbReference type="PROSITE" id="PS51781"/>
    </source>
</evidence>
<protein>
    <submittedName>
        <fullName evidence="3">SH3, type 3</fullName>
    </submittedName>
</protein>
<keyword evidence="4" id="KW-1185">Reference proteome</keyword>
<evidence type="ECO:0000313" key="3">
    <source>
        <dbReference type="EMBL" id="CDN88907.1"/>
    </source>
</evidence>
<reference evidence="4" key="1">
    <citation type="submission" date="2014-02" db="EMBL/GenBank/DDBJ databases">
        <authorList>
            <person name="Gan H."/>
        </authorList>
    </citation>
    <scope>NUCLEOTIDE SEQUENCE [LARGE SCALE GENOMIC DNA]</scope>
    <source>
        <strain evidence="4">S1</strain>
    </source>
</reference>
<reference evidence="4" key="2">
    <citation type="submission" date="2014-11" db="EMBL/GenBank/DDBJ databases">
        <title>Draft genome sequence of Hydrogenophaga intermedia S1.</title>
        <authorList>
            <person name="Gan H.M."/>
            <person name="Chew T.H."/>
            <person name="Stolz A."/>
        </authorList>
    </citation>
    <scope>NUCLEOTIDE SEQUENCE [LARGE SCALE GENOMIC DNA]</scope>
    <source>
        <strain evidence="4">S1</strain>
    </source>
</reference>